<feature type="transmembrane region" description="Helical" evidence="8">
    <location>
        <begin position="54"/>
        <end position="76"/>
    </location>
</feature>
<dbReference type="GO" id="GO:0015648">
    <property type="term" value="F:lipid-linked peptidoglycan transporter activity"/>
    <property type="evidence" value="ECO:0007669"/>
    <property type="project" value="UniProtKB-UniRule"/>
</dbReference>
<dbReference type="GO" id="GO:0034204">
    <property type="term" value="P:lipid translocation"/>
    <property type="evidence" value="ECO:0007669"/>
    <property type="project" value="TreeGrafter"/>
</dbReference>
<accession>A0A318XN88</accession>
<dbReference type="PRINTS" id="PR01806">
    <property type="entry name" value="VIRFACTRMVIN"/>
</dbReference>
<dbReference type="PIRSF" id="PIRSF002869">
    <property type="entry name" value="MviN"/>
    <property type="match status" value="1"/>
</dbReference>
<protein>
    <recommendedName>
        <fullName evidence="8">Probable lipid II flippase MurJ</fullName>
    </recommendedName>
</protein>
<dbReference type="UniPathway" id="UPA00219"/>
<feature type="transmembrane region" description="Helical" evidence="8">
    <location>
        <begin position="417"/>
        <end position="435"/>
    </location>
</feature>
<evidence type="ECO:0000313" key="10">
    <source>
        <dbReference type="EMBL" id="PYG87049.1"/>
    </source>
</evidence>
<dbReference type="NCBIfam" id="TIGR01695">
    <property type="entry name" value="murJ_mviN"/>
    <property type="match status" value="1"/>
</dbReference>
<organism evidence="10 11">
    <name type="scientific">Ruminiclostridium sufflavum DSM 19573</name>
    <dbReference type="NCBI Taxonomy" id="1121337"/>
    <lineage>
        <taxon>Bacteria</taxon>
        <taxon>Bacillati</taxon>
        <taxon>Bacillota</taxon>
        <taxon>Clostridia</taxon>
        <taxon>Eubacteriales</taxon>
        <taxon>Oscillospiraceae</taxon>
        <taxon>Ruminiclostridium</taxon>
    </lineage>
</organism>
<dbReference type="GO" id="GO:0009252">
    <property type="term" value="P:peptidoglycan biosynthetic process"/>
    <property type="evidence" value="ECO:0007669"/>
    <property type="project" value="UniProtKB-UniRule"/>
</dbReference>
<comment type="pathway">
    <text evidence="8">Cell wall biogenesis; peptidoglycan biosynthesis.</text>
</comment>
<keyword evidence="3 8" id="KW-0812">Transmembrane</keyword>
<evidence type="ECO:0000256" key="5">
    <source>
        <dbReference type="ARBA" id="ARBA00022984"/>
    </source>
</evidence>
<evidence type="ECO:0000256" key="7">
    <source>
        <dbReference type="ARBA" id="ARBA00023136"/>
    </source>
</evidence>
<gene>
    <name evidence="8" type="primary">murJ</name>
    <name evidence="10" type="ORF">LY28_02432</name>
</gene>
<feature type="transmembrane region" description="Helical" evidence="8">
    <location>
        <begin position="489"/>
        <end position="510"/>
    </location>
</feature>
<keyword evidence="4 8" id="KW-0133">Cell shape</keyword>
<dbReference type="RefSeq" id="WP_110462449.1">
    <property type="nucleotide sequence ID" value="NZ_QKMR01000014.1"/>
</dbReference>
<evidence type="ECO:0000256" key="4">
    <source>
        <dbReference type="ARBA" id="ARBA00022960"/>
    </source>
</evidence>
<sequence length="536" mass="59285">MEAKNKKLTGAAIIVMSSMIVSRITGYLRTILINNLLTASQSDSLLAAFKTTDLMYNLLIGGAISAALIPVLSGYLAKDEEEDGWKAVGTFINVIFIAMIILCILGVIFAPWVVSMTAAGFQGQKRELTIQLTRILFPSVAFMMLAGLTNGVLNSYQRFAAAAYGPSIYNLGVALSIFALSRYGVRYVAFGVLTSAVIYLIIQVSFAIPNLRHYKPRIFWQHSGFRRLFKLAIPSLAASAIIQINILITQNYISLFKLDGGVTAYANANDLWQLPYGIFAMGLGTALLPTLSEKLALKKVDEFKEILNNAFKTVLYLIIPSAIAFVILANPLISVVYKWSQKIDGERIVLAGFILIMFTAAMIAQSMLAILTRAFYANNDTKTPLFIGIFTMLLNLIFCTIFYHTTDITHLGPAGMALSYSLISVVYMIIMMYIISKKMKGMQWKELGKYSGRLLVSAFVMGIVLFLLNRVIPLDFTQRFDLHSKVVEILALGIEIVLGALIYFGGTMLLKVNEAVVIKDKLFAILKKVLRKVKRA</sequence>
<dbReference type="GO" id="GO:0008360">
    <property type="term" value="P:regulation of cell shape"/>
    <property type="evidence" value="ECO:0007669"/>
    <property type="project" value="UniProtKB-UniRule"/>
</dbReference>
<feature type="transmembrane region" description="Helical" evidence="8">
    <location>
        <begin position="12"/>
        <end position="34"/>
    </location>
</feature>
<evidence type="ECO:0000256" key="3">
    <source>
        <dbReference type="ARBA" id="ARBA00022692"/>
    </source>
</evidence>
<evidence type="ECO:0000256" key="8">
    <source>
        <dbReference type="HAMAP-Rule" id="MF_02078"/>
    </source>
</evidence>
<keyword evidence="6 8" id="KW-1133">Transmembrane helix</keyword>
<dbReference type="InterPro" id="IPR004268">
    <property type="entry name" value="MurJ"/>
</dbReference>
<keyword evidence="11" id="KW-1185">Reference proteome</keyword>
<proteinExistence type="inferred from homology"/>
<dbReference type="InterPro" id="IPR051050">
    <property type="entry name" value="Lipid_II_flippase_MurJ/MviN"/>
</dbReference>
<dbReference type="GO" id="GO:0005886">
    <property type="term" value="C:plasma membrane"/>
    <property type="evidence" value="ECO:0007669"/>
    <property type="project" value="UniProtKB-SubCell"/>
</dbReference>
<dbReference type="Proteomes" id="UP000248132">
    <property type="component" value="Unassembled WGS sequence"/>
</dbReference>
<feature type="transmembrane region" description="Helical" evidence="8">
    <location>
        <begin position="273"/>
        <end position="292"/>
    </location>
</feature>
<comment type="function">
    <text evidence="8 9">Involved in peptidoglycan biosynthesis. Transports lipid-linked peptidoglycan precursors from the inner to the outer leaflet of the cytoplasmic membrane.</text>
</comment>
<keyword evidence="7 8" id="KW-0472">Membrane</keyword>
<dbReference type="GO" id="GO:0071555">
    <property type="term" value="P:cell wall organization"/>
    <property type="evidence" value="ECO:0007669"/>
    <property type="project" value="UniProtKB-UniRule"/>
</dbReference>
<dbReference type="Pfam" id="PF03023">
    <property type="entry name" value="MurJ"/>
    <property type="match status" value="1"/>
</dbReference>
<feature type="transmembrane region" description="Helical" evidence="8">
    <location>
        <begin position="187"/>
        <end position="208"/>
    </location>
</feature>
<comment type="subcellular location">
    <subcellularLocation>
        <location evidence="1 8">Cell membrane</location>
        <topology evidence="1 8">Multi-pass membrane protein</topology>
    </subcellularLocation>
</comment>
<dbReference type="OrthoDB" id="9804143at2"/>
<feature type="transmembrane region" description="Helical" evidence="8">
    <location>
        <begin position="348"/>
        <end position="371"/>
    </location>
</feature>
<dbReference type="EMBL" id="QKMR01000014">
    <property type="protein sequence ID" value="PYG87049.1"/>
    <property type="molecule type" value="Genomic_DNA"/>
</dbReference>
<dbReference type="AlphaFoldDB" id="A0A318XN88"/>
<keyword evidence="8 9" id="KW-0813">Transport</keyword>
<evidence type="ECO:0000256" key="2">
    <source>
        <dbReference type="ARBA" id="ARBA00022475"/>
    </source>
</evidence>
<feature type="transmembrane region" description="Helical" evidence="8">
    <location>
        <begin position="383"/>
        <end position="405"/>
    </location>
</feature>
<evidence type="ECO:0000256" key="1">
    <source>
        <dbReference type="ARBA" id="ARBA00004651"/>
    </source>
</evidence>
<keyword evidence="5 8" id="KW-0573">Peptidoglycan synthesis</keyword>
<feature type="transmembrane region" description="Helical" evidence="8">
    <location>
        <begin position="88"/>
        <end position="115"/>
    </location>
</feature>
<feature type="transmembrane region" description="Helical" evidence="8">
    <location>
        <begin position="160"/>
        <end position="181"/>
    </location>
</feature>
<comment type="caution">
    <text evidence="10">The sequence shown here is derived from an EMBL/GenBank/DDBJ whole genome shotgun (WGS) entry which is preliminary data.</text>
</comment>
<evidence type="ECO:0000256" key="6">
    <source>
        <dbReference type="ARBA" id="ARBA00022989"/>
    </source>
</evidence>
<evidence type="ECO:0000256" key="9">
    <source>
        <dbReference type="PIRNR" id="PIRNR002869"/>
    </source>
</evidence>
<evidence type="ECO:0000313" key="11">
    <source>
        <dbReference type="Proteomes" id="UP000248132"/>
    </source>
</evidence>
<keyword evidence="2 8" id="KW-1003">Cell membrane</keyword>
<dbReference type="PANTHER" id="PTHR47019:SF1">
    <property type="entry name" value="LIPID II FLIPPASE MURJ"/>
    <property type="match status" value="1"/>
</dbReference>
<dbReference type="HAMAP" id="MF_02078">
    <property type="entry name" value="MurJ_MviN"/>
    <property type="match status" value="1"/>
</dbReference>
<feature type="transmembrane region" description="Helical" evidence="8">
    <location>
        <begin position="228"/>
        <end position="253"/>
    </location>
</feature>
<dbReference type="CDD" id="cd13123">
    <property type="entry name" value="MATE_MurJ_like"/>
    <property type="match status" value="1"/>
</dbReference>
<reference evidence="10 11" key="1">
    <citation type="submission" date="2018-06" db="EMBL/GenBank/DDBJ databases">
        <title>Genomic Encyclopedia of Type Strains, Phase I: the one thousand microbial genomes (KMG-I) project.</title>
        <authorList>
            <person name="Kyrpides N."/>
        </authorList>
    </citation>
    <scope>NUCLEOTIDE SEQUENCE [LARGE SCALE GENOMIC DNA]</scope>
    <source>
        <strain evidence="10 11">DSM 19573</strain>
    </source>
</reference>
<name>A0A318XN88_9FIRM</name>
<keyword evidence="8 9" id="KW-0961">Cell wall biogenesis/degradation</keyword>
<comment type="similarity">
    <text evidence="8 9">Belongs to the MurJ/MviN family.</text>
</comment>
<feature type="transmembrane region" description="Helical" evidence="8">
    <location>
        <begin position="135"/>
        <end position="153"/>
    </location>
</feature>
<feature type="transmembrane region" description="Helical" evidence="8">
    <location>
        <begin position="313"/>
        <end position="336"/>
    </location>
</feature>
<dbReference type="PANTHER" id="PTHR47019">
    <property type="entry name" value="LIPID II FLIPPASE MURJ"/>
    <property type="match status" value="1"/>
</dbReference>
<feature type="transmembrane region" description="Helical" evidence="8">
    <location>
        <begin position="447"/>
        <end position="469"/>
    </location>
</feature>